<evidence type="ECO:0000256" key="3">
    <source>
        <dbReference type="ARBA" id="ARBA00022614"/>
    </source>
</evidence>
<dbReference type="SMART" id="SM01288">
    <property type="entry name" value="FISNA"/>
    <property type="match status" value="1"/>
</dbReference>
<evidence type="ECO:0000256" key="5">
    <source>
        <dbReference type="ARBA" id="ARBA00022741"/>
    </source>
</evidence>
<dbReference type="Gene3D" id="2.60.120.920">
    <property type="match status" value="1"/>
</dbReference>
<dbReference type="InterPro" id="IPR007111">
    <property type="entry name" value="NACHT_NTPase"/>
</dbReference>
<dbReference type="STRING" id="48699.ENSPLAP00000030898"/>
<dbReference type="Ensembl" id="ENSPLAT00000027695.1">
    <property type="protein sequence ID" value="ENSPLAP00000030898.1"/>
    <property type="gene ID" value="ENSPLAG00000022410.1"/>
</dbReference>
<dbReference type="InterPro" id="IPR029495">
    <property type="entry name" value="NACHT-assoc"/>
</dbReference>
<dbReference type="InterPro" id="IPR043136">
    <property type="entry name" value="B30.2/SPRY_sf"/>
</dbReference>
<evidence type="ECO:0000256" key="1">
    <source>
        <dbReference type="ARBA" id="ARBA00004496"/>
    </source>
</evidence>
<dbReference type="Gene3D" id="3.80.10.10">
    <property type="entry name" value="Ribonuclease Inhibitor"/>
    <property type="match status" value="1"/>
</dbReference>
<dbReference type="SMART" id="SM00368">
    <property type="entry name" value="LRR_RI"/>
    <property type="match status" value="3"/>
</dbReference>
<reference evidence="10" key="2">
    <citation type="submission" date="2025-09" db="UniProtKB">
        <authorList>
            <consortium name="Ensembl"/>
        </authorList>
    </citation>
    <scope>IDENTIFICATION</scope>
</reference>
<evidence type="ECO:0000259" key="8">
    <source>
        <dbReference type="PROSITE" id="PS50188"/>
    </source>
</evidence>
<feature type="domain" description="NACHT" evidence="9">
    <location>
        <begin position="151"/>
        <end position="285"/>
    </location>
</feature>
<dbReference type="PANTHER" id="PTHR24106">
    <property type="entry name" value="NACHT, LRR AND CARD DOMAINS-CONTAINING"/>
    <property type="match status" value="1"/>
</dbReference>
<dbReference type="Pfam" id="PF00622">
    <property type="entry name" value="SPRY"/>
    <property type="match status" value="1"/>
</dbReference>
<accession>A0A3B3W0K5</accession>
<evidence type="ECO:0008006" key="12">
    <source>
        <dbReference type="Google" id="ProtNLM"/>
    </source>
</evidence>
<comment type="subcellular location">
    <subcellularLocation>
        <location evidence="1">Cytoplasm</location>
    </subcellularLocation>
</comment>
<dbReference type="FunFam" id="3.40.50.300:FF:000210">
    <property type="entry name" value="Si:dkey-16p6.1"/>
    <property type="match status" value="1"/>
</dbReference>
<reference evidence="10" key="1">
    <citation type="submission" date="2025-08" db="UniProtKB">
        <authorList>
            <consortium name="Ensembl"/>
        </authorList>
    </citation>
    <scope>IDENTIFICATION</scope>
</reference>
<dbReference type="InterPro" id="IPR001870">
    <property type="entry name" value="B30.2/SPRY"/>
</dbReference>
<evidence type="ECO:0000256" key="2">
    <source>
        <dbReference type="ARBA" id="ARBA00022490"/>
    </source>
</evidence>
<dbReference type="InterPro" id="IPR001611">
    <property type="entry name" value="Leu-rich_rpt"/>
</dbReference>
<sequence>NGDEPPGPSSVSVKSNRSKGLPNDFRKDRSKWYVQLMLLIKNILKKSSLRHICYVLHFISGNSVFLEATMNLKKGMKNKFTLTSEGNGDYRSSLKSIYTTLFITTGDNDGRNQEHEFRQLRNAHPDQPLSDSTVNLSELFQSVPDQDKPSRTVLTKGVAGIGKSFAVQKFILDWAEEETNQQIDFVFSLPFRELNLIVGEKGLHELLTEFHPSLRPLKDSQDYSKTKIIVILDGLDENRYQLDFQESAKVTSLDDVASVGDLVVNLIQGNLLPDANVWITSRPAAASQIPAEHIDMVTEIRGFNDAQKVEYFRKRFGDDSSITNRIISHIQSSQSLDIMCQIPIFCWISAVLFQEVFSRNEETEIPQTLTELMAHFVFAQTKRRSRKYDRNPEKNREKLLKTHREFLLKLGKLAFVQLQENQLIFYEEDLEDCGIDVAEASIYSGLCNTVLQEEEVSSQKKIFFFVHLTLQEFFAALHVYECMKTKKTNELGKFLSVEDKDLPLLDLLKMTVDKVLEKKNSYLDFFLRFLLGLMVEPNQRFLQGLLTPLDEWDDTDKKILTYLRSIRRKTVSPDNSCITIFQTMTEMRDHKVKDEIQEFLKLSDHSKMELAPLHCSALAYMLQASKNDLDLLDLKSYNTSYDGRRRLIPAVRSSKRAVLANCKVTMGWMEPLAIALKFSYSALSDLDLSNNDLKDSGVEVLCGGLSSNSCKLEILRMSGCWVTETGCDHLVSALQSNPSHLMELDLSYNHPGDSGGKKLSKLSDDPQYKLTNLDYGGTHRLKPGFRKYACELTFSPDAEQQQLVLSEGNRKVTRVEDETSGHHQQVLCSQGLIGRHYWEVEVSGSLSIGVAHEAALRKDKTGDFRMGRNKDSWCLVCSDGFHVLHHNDSVDVSSLGRRTSRLGVYLDWPAGTLSFYRVSSDSLIHLHTYTVTFSEPLYPAVELNAQSSARFCIL</sequence>
<protein>
    <recommendedName>
        <fullName evidence="12">B30.2/SPRY domain-containing protein</fullName>
    </recommendedName>
</protein>
<dbReference type="InterPro" id="IPR003879">
    <property type="entry name" value="Butyrophylin_SPRY"/>
</dbReference>
<feature type="region of interest" description="Disordered" evidence="7">
    <location>
        <begin position="1"/>
        <end position="23"/>
    </location>
</feature>
<dbReference type="InterPro" id="IPR041267">
    <property type="entry name" value="NLRP_HD2"/>
</dbReference>
<evidence type="ECO:0000256" key="6">
    <source>
        <dbReference type="ARBA" id="ARBA00022840"/>
    </source>
</evidence>
<evidence type="ECO:0000313" key="10">
    <source>
        <dbReference type="Ensembl" id="ENSPLAP00000030898.1"/>
    </source>
</evidence>
<evidence type="ECO:0000259" key="9">
    <source>
        <dbReference type="PROSITE" id="PS50837"/>
    </source>
</evidence>
<dbReference type="GeneTree" id="ENSGT01150000286911"/>
<dbReference type="InterPro" id="IPR027417">
    <property type="entry name" value="P-loop_NTPase"/>
</dbReference>
<dbReference type="Pfam" id="PF17779">
    <property type="entry name" value="WHD_NOD2"/>
    <property type="match status" value="1"/>
</dbReference>
<keyword evidence="5" id="KW-0547">Nucleotide-binding</keyword>
<dbReference type="Pfam" id="PF05729">
    <property type="entry name" value="NACHT"/>
    <property type="match status" value="1"/>
</dbReference>
<dbReference type="Pfam" id="PF14484">
    <property type="entry name" value="FISNA"/>
    <property type="match status" value="1"/>
</dbReference>
<dbReference type="Pfam" id="PF13516">
    <property type="entry name" value="LRR_6"/>
    <property type="match status" value="2"/>
</dbReference>
<dbReference type="Gene3D" id="3.40.50.300">
    <property type="entry name" value="P-loop containing nucleotide triphosphate hydrolases"/>
    <property type="match status" value="1"/>
</dbReference>
<dbReference type="GO" id="GO:0005524">
    <property type="term" value="F:ATP binding"/>
    <property type="evidence" value="ECO:0007669"/>
    <property type="project" value="UniProtKB-KW"/>
</dbReference>
<dbReference type="Pfam" id="PF17776">
    <property type="entry name" value="NLRC4_HD2"/>
    <property type="match status" value="1"/>
</dbReference>
<dbReference type="InterPro" id="IPR032675">
    <property type="entry name" value="LRR_dom_sf"/>
</dbReference>
<dbReference type="PROSITE" id="PS50188">
    <property type="entry name" value="B302_SPRY"/>
    <property type="match status" value="1"/>
</dbReference>
<dbReference type="Proteomes" id="UP000261500">
    <property type="component" value="Unplaced"/>
</dbReference>
<dbReference type="SUPFAM" id="SSF52047">
    <property type="entry name" value="RNI-like"/>
    <property type="match status" value="1"/>
</dbReference>
<keyword evidence="6" id="KW-0067">ATP-binding</keyword>
<dbReference type="PROSITE" id="PS50837">
    <property type="entry name" value="NACHT"/>
    <property type="match status" value="1"/>
</dbReference>
<feature type="domain" description="B30.2/SPRY" evidence="8">
    <location>
        <begin position="772"/>
        <end position="954"/>
    </location>
</feature>
<keyword evidence="11" id="KW-1185">Reference proteome</keyword>
<name>A0A3B3W0K5_9TELE</name>
<keyword evidence="2" id="KW-0963">Cytoplasm</keyword>
<organism evidence="10 11">
    <name type="scientific">Poecilia latipinna</name>
    <name type="common">sailfin molly</name>
    <dbReference type="NCBI Taxonomy" id="48699"/>
    <lineage>
        <taxon>Eukaryota</taxon>
        <taxon>Metazoa</taxon>
        <taxon>Chordata</taxon>
        <taxon>Craniata</taxon>
        <taxon>Vertebrata</taxon>
        <taxon>Euteleostomi</taxon>
        <taxon>Actinopterygii</taxon>
        <taxon>Neopterygii</taxon>
        <taxon>Teleostei</taxon>
        <taxon>Neoteleostei</taxon>
        <taxon>Acanthomorphata</taxon>
        <taxon>Ovalentaria</taxon>
        <taxon>Atherinomorphae</taxon>
        <taxon>Cyprinodontiformes</taxon>
        <taxon>Poeciliidae</taxon>
        <taxon>Poeciliinae</taxon>
        <taxon>Poecilia</taxon>
    </lineage>
</organism>
<dbReference type="InterPro" id="IPR041075">
    <property type="entry name" value="NOD1/2_WH"/>
</dbReference>
<keyword evidence="4" id="KW-0677">Repeat</keyword>
<evidence type="ECO:0000313" key="11">
    <source>
        <dbReference type="Proteomes" id="UP000261500"/>
    </source>
</evidence>
<evidence type="ECO:0000256" key="7">
    <source>
        <dbReference type="SAM" id="MobiDB-lite"/>
    </source>
</evidence>
<dbReference type="GO" id="GO:0005737">
    <property type="term" value="C:cytoplasm"/>
    <property type="evidence" value="ECO:0007669"/>
    <property type="project" value="UniProtKB-SubCell"/>
</dbReference>
<dbReference type="InterPro" id="IPR013320">
    <property type="entry name" value="ConA-like_dom_sf"/>
</dbReference>
<dbReference type="SUPFAM" id="SSF49899">
    <property type="entry name" value="Concanavalin A-like lectins/glucanases"/>
    <property type="match status" value="1"/>
</dbReference>
<dbReference type="AlphaFoldDB" id="A0A3B3W0K5"/>
<dbReference type="InterPro" id="IPR051261">
    <property type="entry name" value="NLR"/>
</dbReference>
<proteinExistence type="predicted"/>
<dbReference type="PRINTS" id="PR01407">
    <property type="entry name" value="BUTYPHLNCDUF"/>
</dbReference>
<dbReference type="SMART" id="SM00449">
    <property type="entry name" value="SPRY"/>
    <property type="match status" value="1"/>
</dbReference>
<keyword evidence="3" id="KW-0433">Leucine-rich repeat</keyword>
<dbReference type="InterPro" id="IPR003877">
    <property type="entry name" value="SPRY_dom"/>
</dbReference>
<evidence type="ECO:0000256" key="4">
    <source>
        <dbReference type="ARBA" id="ARBA00022737"/>
    </source>
</evidence>